<dbReference type="Pfam" id="PF08245">
    <property type="entry name" value="Mur_ligase_M"/>
    <property type="match status" value="1"/>
</dbReference>
<comment type="pathway">
    <text evidence="2 14">Cell wall biogenesis; peptidoglycan biosynthesis.</text>
</comment>
<reference evidence="19 20" key="1">
    <citation type="submission" date="2016-11" db="EMBL/GenBank/DDBJ databases">
        <authorList>
            <person name="Jaros S."/>
            <person name="Januszkiewicz K."/>
            <person name="Wedrychowicz H."/>
        </authorList>
    </citation>
    <scope>NUCLEOTIDE SEQUENCE [LARGE SCALE GENOMIC DNA]</scope>
    <source>
        <strain evidence="19 20">DSM 19557</strain>
    </source>
</reference>
<evidence type="ECO:0000256" key="13">
    <source>
        <dbReference type="ARBA" id="ARBA00047833"/>
    </source>
</evidence>
<protein>
    <recommendedName>
        <fullName evidence="3 14">UDP-N-acetylmuramate--L-alanine ligase</fullName>
        <ecNumber evidence="3 14">6.3.2.8</ecNumber>
    </recommendedName>
    <alternativeName>
        <fullName evidence="14">UDP-N-acetylmuramoyl-L-alanine synthetase</fullName>
    </alternativeName>
</protein>
<dbReference type="GO" id="GO:0005524">
    <property type="term" value="F:ATP binding"/>
    <property type="evidence" value="ECO:0007669"/>
    <property type="project" value="UniProtKB-UniRule"/>
</dbReference>
<dbReference type="InterPro" id="IPR050061">
    <property type="entry name" value="MurCDEF_pg_biosynth"/>
</dbReference>
<evidence type="ECO:0000256" key="5">
    <source>
        <dbReference type="ARBA" id="ARBA00022598"/>
    </source>
</evidence>
<evidence type="ECO:0000256" key="9">
    <source>
        <dbReference type="ARBA" id="ARBA00022960"/>
    </source>
</evidence>
<sequence>MFRERIRRIHFVGIGGIGMSGIAHVLLDMGYEVSGSDLKENKNIQLLKEKGCKVYIGHREENVGDAQVVVYSSAVPKDNPEIVKARSLGIPVIPRGEMLAELFKLMEGIAVCGSHGKTTTTSMIAHVVHEHGFDPTVIIGGILQRFGSNAKLGKDKLIISEADESDGSFLKILPTVAVITNIDKEHIGYYRDLEDIKEAFFKFAESVPFYGFCVVNVDDENSRHIVEGCSKRVVTYGIERDAQVMARDLKLSDGCYSYELVVEGRAWGRVKLSVPGLHNVYNSLASVCVAWQMGIDFDTIAKALSTFKNAERRLELKGFYRNVPVYDDYGHHPTEIKATLKAIKDLYPDKKLLLVFQPHRYSRTYHLFEDFAKVLRQADECVLTDIYPAGEENTYGVSGEELAKKSGCLFVRDKAELFEYLKDRVNDAHVLLFMGAGPIGRWCEEFLNEGNIG</sequence>
<evidence type="ECO:0000256" key="14">
    <source>
        <dbReference type="HAMAP-Rule" id="MF_00046"/>
    </source>
</evidence>
<keyword evidence="11 14" id="KW-0131">Cell cycle</keyword>
<keyword evidence="12 14" id="KW-0961">Cell wall biogenesis/degradation</keyword>
<dbReference type="Proteomes" id="UP000189810">
    <property type="component" value="Chromosome I"/>
</dbReference>
<keyword evidence="15" id="KW-0472">Membrane</keyword>
<keyword evidence="20" id="KW-1185">Reference proteome</keyword>
<accession>A0A1M6T177</accession>
<dbReference type="EC" id="6.3.2.8" evidence="3 14"/>
<keyword evidence="15" id="KW-1133">Transmembrane helix</keyword>
<evidence type="ECO:0000256" key="12">
    <source>
        <dbReference type="ARBA" id="ARBA00023316"/>
    </source>
</evidence>
<dbReference type="Gene3D" id="3.40.1190.10">
    <property type="entry name" value="Mur-like, catalytic domain"/>
    <property type="match status" value="1"/>
</dbReference>
<dbReference type="GO" id="GO:0071555">
    <property type="term" value="P:cell wall organization"/>
    <property type="evidence" value="ECO:0007669"/>
    <property type="project" value="UniProtKB-KW"/>
</dbReference>
<dbReference type="HAMAP" id="MF_00046">
    <property type="entry name" value="MurC"/>
    <property type="match status" value="1"/>
</dbReference>
<proteinExistence type="inferred from homology"/>
<dbReference type="InterPro" id="IPR036615">
    <property type="entry name" value="Mur_ligase_C_dom_sf"/>
</dbReference>
<dbReference type="Gene3D" id="3.90.190.20">
    <property type="entry name" value="Mur ligase, C-terminal domain"/>
    <property type="match status" value="1"/>
</dbReference>
<dbReference type="SUPFAM" id="SSF53623">
    <property type="entry name" value="MurD-like peptide ligases, catalytic domain"/>
    <property type="match status" value="1"/>
</dbReference>
<evidence type="ECO:0000259" key="18">
    <source>
        <dbReference type="Pfam" id="PF08245"/>
    </source>
</evidence>
<dbReference type="GO" id="GO:0051301">
    <property type="term" value="P:cell division"/>
    <property type="evidence" value="ECO:0007669"/>
    <property type="project" value="UniProtKB-KW"/>
</dbReference>
<dbReference type="InterPro" id="IPR000713">
    <property type="entry name" value="Mur_ligase_N"/>
</dbReference>
<keyword evidence="8 14" id="KW-0067">ATP-binding</keyword>
<keyword evidence="15" id="KW-0812">Transmembrane</keyword>
<feature type="binding site" evidence="14">
    <location>
        <begin position="113"/>
        <end position="119"/>
    </location>
    <ligand>
        <name>ATP</name>
        <dbReference type="ChEBI" id="CHEBI:30616"/>
    </ligand>
</feature>
<name>A0A1M6T177_9AQUI</name>
<evidence type="ECO:0000313" key="19">
    <source>
        <dbReference type="EMBL" id="SHK50669.1"/>
    </source>
</evidence>
<dbReference type="SUPFAM" id="SSF51984">
    <property type="entry name" value="MurCD N-terminal domain"/>
    <property type="match status" value="1"/>
</dbReference>
<dbReference type="OrthoDB" id="9804126at2"/>
<dbReference type="PANTHER" id="PTHR43445">
    <property type="entry name" value="UDP-N-ACETYLMURAMATE--L-ALANINE LIGASE-RELATED"/>
    <property type="match status" value="1"/>
</dbReference>
<comment type="catalytic activity">
    <reaction evidence="13 14">
        <text>UDP-N-acetyl-alpha-D-muramate + L-alanine + ATP = UDP-N-acetyl-alpha-D-muramoyl-L-alanine + ADP + phosphate + H(+)</text>
        <dbReference type="Rhea" id="RHEA:23372"/>
        <dbReference type="ChEBI" id="CHEBI:15378"/>
        <dbReference type="ChEBI" id="CHEBI:30616"/>
        <dbReference type="ChEBI" id="CHEBI:43474"/>
        <dbReference type="ChEBI" id="CHEBI:57972"/>
        <dbReference type="ChEBI" id="CHEBI:70757"/>
        <dbReference type="ChEBI" id="CHEBI:83898"/>
        <dbReference type="ChEBI" id="CHEBI:456216"/>
        <dbReference type="EC" id="6.3.2.8"/>
    </reaction>
</comment>
<dbReference type="AlphaFoldDB" id="A0A1M6T177"/>
<dbReference type="Pfam" id="PF02875">
    <property type="entry name" value="Mur_ligase_C"/>
    <property type="match status" value="1"/>
</dbReference>
<evidence type="ECO:0000256" key="7">
    <source>
        <dbReference type="ARBA" id="ARBA00022741"/>
    </source>
</evidence>
<dbReference type="NCBIfam" id="TIGR01082">
    <property type="entry name" value="murC"/>
    <property type="match status" value="1"/>
</dbReference>
<dbReference type="GO" id="GO:0009252">
    <property type="term" value="P:peptidoglycan biosynthetic process"/>
    <property type="evidence" value="ECO:0007669"/>
    <property type="project" value="UniProtKB-UniRule"/>
</dbReference>
<comment type="function">
    <text evidence="14">Cell wall formation.</text>
</comment>
<gene>
    <name evidence="14" type="primary">murC</name>
    <name evidence="19" type="ORF">SAMN05444391_1254</name>
</gene>
<feature type="domain" description="Mur ligase central" evidence="18">
    <location>
        <begin position="111"/>
        <end position="290"/>
    </location>
</feature>
<evidence type="ECO:0000313" key="20">
    <source>
        <dbReference type="Proteomes" id="UP000189810"/>
    </source>
</evidence>
<keyword evidence="7 14" id="KW-0547">Nucleotide-binding</keyword>
<organism evidence="19 20">
    <name type="scientific">Thermocrinis minervae</name>
    <dbReference type="NCBI Taxonomy" id="381751"/>
    <lineage>
        <taxon>Bacteria</taxon>
        <taxon>Pseudomonadati</taxon>
        <taxon>Aquificota</taxon>
        <taxon>Aquificia</taxon>
        <taxon>Aquificales</taxon>
        <taxon>Aquificaceae</taxon>
        <taxon>Thermocrinis</taxon>
    </lineage>
</organism>
<dbReference type="GO" id="GO:0008360">
    <property type="term" value="P:regulation of cell shape"/>
    <property type="evidence" value="ECO:0007669"/>
    <property type="project" value="UniProtKB-KW"/>
</dbReference>
<dbReference type="EMBL" id="LT670846">
    <property type="protein sequence ID" value="SHK50669.1"/>
    <property type="molecule type" value="Genomic_DNA"/>
</dbReference>
<evidence type="ECO:0000256" key="4">
    <source>
        <dbReference type="ARBA" id="ARBA00022490"/>
    </source>
</evidence>
<keyword evidence="6 14" id="KW-0132">Cell division</keyword>
<feature type="domain" description="Mur ligase C-terminal" evidence="17">
    <location>
        <begin position="312"/>
        <end position="437"/>
    </location>
</feature>
<dbReference type="PANTHER" id="PTHR43445:SF3">
    <property type="entry name" value="UDP-N-ACETYLMURAMATE--L-ALANINE LIGASE"/>
    <property type="match status" value="1"/>
</dbReference>
<evidence type="ECO:0000256" key="10">
    <source>
        <dbReference type="ARBA" id="ARBA00022984"/>
    </source>
</evidence>
<keyword evidence="10 14" id="KW-0573">Peptidoglycan synthesis</keyword>
<dbReference type="InterPro" id="IPR004101">
    <property type="entry name" value="Mur_ligase_C"/>
</dbReference>
<evidence type="ECO:0000256" key="2">
    <source>
        <dbReference type="ARBA" id="ARBA00004752"/>
    </source>
</evidence>
<dbReference type="InterPro" id="IPR013221">
    <property type="entry name" value="Mur_ligase_cen"/>
</dbReference>
<dbReference type="InterPro" id="IPR005758">
    <property type="entry name" value="UDP-N-AcMur_Ala_ligase_MurC"/>
</dbReference>
<dbReference type="GO" id="GO:0008763">
    <property type="term" value="F:UDP-N-acetylmuramate-L-alanine ligase activity"/>
    <property type="evidence" value="ECO:0007669"/>
    <property type="project" value="UniProtKB-UniRule"/>
</dbReference>
<dbReference type="InterPro" id="IPR036565">
    <property type="entry name" value="Mur-like_cat_sf"/>
</dbReference>
<comment type="subcellular location">
    <subcellularLocation>
        <location evidence="1 14">Cytoplasm</location>
    </subcellularLocation>
</comment>
<evidence type="ECO:0000256" key="3">
    <source>
        <dbReference type="ARBA" id="ARBA00012211"/>
    </source>
</evidence>
<dbReference type="RefSeq" id="WP_079654356.1">
    <property type="nucleotide sequence ID" value="NZ_LT670846.1"/>
</dbReference>
<evidence type="ECO:0000259" key="17">
    <source>
        <dbReference type="Pfam" id="PF02875"/>
    </source>
</evidence>
<comment type="similarity">
    <text evidence="14">Belongs to the MurCDEF family.</text>
</comment>
<dbReference type="Gene3D" id="3.40.50.720">
    <property type="entry name" value="NAD(P)-binding Rossmann-like Domain"/>
    <property type="match status" value="1"/>
</dbReference>
<dbReference type="UniPathway" id="UPA00219"/>
<dbReference type="SUPFAM" id="SSF53244">
    <property type="entry name" value="MurD-like peptide ligases, peptide-binding domain"/>
    <property type="match status" value="1"/>
</dbReference>
<dbReference type="GO" id="GO:0005737">
    <property type="term" value="C:cytoplasm"/>
    <property type="evidence" value="ECO:0007669"/>
    <property type="project" value="UniProtKB-SubCell"/>
</dbReference>
<dbReference type="STRING" id="381751.SAMN05444391_1254"/>
<feature type="domain" description="Mur ligase N-terminal catalytic" evidence="16">
    <location>
        <begin position="8"/>
        <end position="104"/>
    </location>
</feature>
<feature type="transmembrane region" description="Helical" evidence="15">
    <location>
        <begin position="9"/>
        <end position="27"/>
    </location>
</feature>
<evidence type="ECO:0000256" key="15">
    <source>
        <dbReference type="SAM" id="Phobius"/>
    </source>
</evidence>
<dbReference type="Pfam" id="PF01225">
    <property type="entry name" value="Mur_ligase"/>
    <property type="match status" value="1"/>
</dbReference>
<evidence type="ECO:0000256" key="6">
    <source>
        <dbReference type="ARBA" id="ARBA00022618"/>
    </source>
</evidence>
<keyword evidence="9 14" id="KW-0133">Cell shape</keyword>
<evidence type="ECO:0000256" key="11">
    <source>
        <dbReference type="ARBA" id="ARBA00023306"/>
    </source>
</evidence>
<keyword evidence="5 14" id="KW-0436">Ligase</keyword>
<evidence type="ECO:0000256" key="8">
    <source>
        <dbReference type="ARBA" id="ARBA00022840"/>
    </source>
</evidence>
<keyword evidence="4 14" id="KW-0963">Cytoplasm</keyword>
<evidence type="ECO:0000259" key="16">
    <source>
        <dbReference type="Pfam" id="PF01225"/>
    </source>
</evidence>
<evidence type="ECO:0000256" key="1">
    <source>
        <dbReference type="ARBA" id="ARBA00004496"/>
    </source>
</evidence>